<evidence type="ECO:0000256" key="1">
    <source>
        <dbReference type="ARBA" id="ARBA00022679"/>
    </source>
</evidence>
<protein>
    <submittedName>
        <fullName evidence="4">GNAT family N-acetyltransferase</fullName>
    </submittedName>
</protein>
<dbReference type="CDD" id="cd04301">
    <property type="entry name" value="NAT_SF"/>
    <property type="match status" value="1"/>
</dbReference>
<dbReference type="InterPro" id="IPR051556">
    <property type="entry name" value="N-term/lysine_N-AcTrnsfr"/>
</dbReference>
<dbReference type="Proteomes" id="UP001431181">
    <property type="component" value="Unassembled WGS sequence"/>
</dbReference>
<evidence type="ECO:0000313" key="4">
    <source>
        <dbReference type="EMBL" id="MCW4631660.1"/>
    </source>
</evidence>
<dbReference type="InterPro" id="IPR016181">
    <property type="entry name" value="Acyl_CoA_acyltransferase"/>
</dbReference>
<reference evidence="4" key="1">
    <citation type="submission" date="2022-11" db="EMBL/GenBank/DDBJ databases">
        <title>Marinomonas sp. nov., isolated from marine algae.</title>
        <authorList>
            <person name="Choi D.G."/>
            <person name="Kim J.M."/>
            <person name="Lee J.K."/>
            <person name="Baek J.H."/>
            <person name="Jeon C.O."/>
        </authorList>
    </citation>
    <scope>NUCLEOTIDE SEQUENCE</scope>
    <source>
        <strain evidence="4">KJ51-3</strain>
    </source>
</reference>
<dbReference type="Gene3D" id="3.40.630.30">
    <property type="match status" value="1"/>
</dbReference>
<keyword evidence="2" id="KW-0012">Acyltransferase</keyword>
<dbReference type="PROSITE" id="PS51186">
    <property type="entry name" value="GNAT"/>
    <property type="match status" value="1"/>
</dbReference>
<name>A0ABT3KM65_9GAMM</name>
<evidence type="ECO:0000259" key="3">
    <source>
        <dbReference type="PROSITE" id="PS51186"/>
    </source>
</evidence>
<evidence type="ECO:0000313" key="5">
    <source>
        <dbReference type="Proteomes" id="UP001431181"/>
    </source>
</evidence>
<dbReference type="Pfam" id="PF00583">
    <property type="entry name" value="Acetyltransf_1"/>
    <property type="match status" value="1"/>
</dbReference>
<keyword evidence="1" id="KW-0808">Transferase</keyword>
<feature type="domain" description="N-acetyltransferase" evidence="3">
    <location>
        <begin position="3"/>
        <end position="150"/>
    </location>
</feature>
<dbReference type="PANTHER" id="PTHR42919:SF8">
    <property type="entry name" value="N-ALPHA-ACETYLTRANSFERASE 50"/>
    <property type="match status" value="1"/>
</dbReference>
<dbReference type="SUPFAM" id="SSF55729">
    <property type="entry name" value="Acyl-CoA N-acyltransferases (Nat)"/>
    <property type="match status" value="1"/>
</dbReference>
<comment type="caution">
    <text evidence="4">The sequence shown here is derived from an EMBL/GenBank/DDBJ whole genome shotgun (WGS) entry which is preliminary data.</text>
</comment>
<sequence length="150" mass="18189">MEITLKPILQQEYELRFSIVKEAIYEHVDAVFGWDDDFQRKRLIDEYDPTWFYWIYNNDHRIGMLCYKPYENSYHVHLLIVFPDFQNQGLGYMTMDYVHQLAQSEQRKSITLSSFIRNEKAVKFYKKLGYDITNVESDFYVLTRHFSGIK</sequence>
<proteinExistence type="predicted"/>
<dbReference type="InterPro" id="IPR000182">
    <property type="entry name" value="GNAT_dom"/>
</dbReference>
<accession>A0ABT3KM65</accession>
<evidence type="ECO:0000256" key="2">
    <source>
        <dbReference type="ARBA" id="ARBA00023315"/>
    </source>
</evidence>
<organism evidence="4 5">
    <name type="scientific">Marinomonas rhodophyticola</name>
    <dbReference type="NCBI Taxonomy" id="2992803"/>
    <lineage>
        <taxon>Bacteria</taxon>
        <taxon>Pseudomonadati</taxon>
        <taxon>Pseudomonadota</taxon>
        <taxon>Gammaproteobacteria</taxon>
        <taxon>Oceanospirillales</taxon>
        <taxon>Oceanospirillaceae</taxon>
        <taxon>Marinomonas</taxon>
    </lineage>
</organism>
<gene>
    <name evidence="4" type="ORF">ONZ52_23355</name>
</gene>
<dbReference type="EMBL" id="JAPEUL010000012">
    <property type="protein sequence ID" value="MCW4631660.1"/>
    <property type="molecule type" value="Genomic_DNA"/>
</dbReference>
<keyword evidence="5" id="KW-1185">Reference proteome</keyword>
<dbReference type="PANTHER" id="PTHR42919">
    <property type="entry name" value="N-ALPHA-ACETYLTRANSFERASE"/>
    <property type="match status" value="1"/>
</dbReference>
<dbReference type="RefSeq" id="WP_265220967.1">
    <property type="nucleotide sequence ID" value="NZ_JAPEUL010000012.1"/>
</dbReference>